<comment type="caution">
    <text evidence="1">The sequence shown here is derived from an EMBL/GenBank/DDBJ whole genome shotgun (WGS) entry which is preliminary data.</text>
</comment>
<dbReference type="Proteomes" id="UP001149954">
    <property type="component" value="Unassembled WGS sequence"/>
</dbReference>
<reference evidence="1" key="2">
    <citation type="journal article" date="2023" name="IMA Fungus">
        <title>Comparative genomic study of the Penicillium genus elucidates a diverse pangenome and 15 lateral gene transfer events.</title>
        <authorList>
            <person name="Petersen C."/>
            <person name="Sorensen T."/>
            <person name="Nielsen M.R."/>
            <person name="Sondergaard T.E."/>
            <person name="Sorensen J.L."/>
            <person name="Fitzpatrick D.A."/>
            <person name="Frisvad J.C."/>
            <person name="Nielsen K.L."/>
        </authorList>
    </citation>
    <scope>NUCLEOTIDE SEQUENCE</scope>
    <source>
        <strain evidence="1">IBT 29495</strain>
    </source>
</reference>
<dbReference type="EMBL" id="JAPWDS010000001">
    <property type="protein sequence ID" value="KAJ5520202.1"/>
    <property type="molecule type" value="Genomic_DNA"/>
</dbReference>
<sequence length="181" mass="20584">MLNHKGDDGLQFSDEENDIEVMESVKPTDTVRERFQDFLTDMEPLYNDRKTAGVKTSEIISVLQDRVKRVTQKTEVTEIQGRLLHFLAESPKKEKWLSFLVGDIISVRSNHVGCLNIKTKTKSNGQFLAVDKVFVEYAKKLESQDRDGKAHYLSSLAQQLLQRGFSESGLNNPIMLPSVCH</sequence>
<protein>
    <submittedName>
        <fullName evidence="1">Uncharacterized protein</fullName>
    </submittedName>
</protein>
<keyword evidence="2" id="KW-1185">Reference proteome</keyword>
<gene>
    <name evidence="1" type="ORF">N7463_000655</name>
</gene>
<evidence type="ECO:0000313" key="1">
    <source>
        <dbReference type="EMBL" id="KAJ5520202.1"/>
    </source>
</evidence>
<accession>A0A9W9Y4Q9</accession>
<name>A0A9W9Y4Q9_9EURO</name>
<evidence type="ECO:0000313" key="2">
    <source>
        <dbReference type="Proteomes" id="UP001149954"/>
    </source>
</evidence>
<dbReference type="AlphaFoldDB" id="A0A9W9Y4Q9"/>
<reference evidence="1" key="1">
    <citation type="submission" date="2022-12" db="EMBL/GenBank/DDBJ databases">
        <authorList>
            <person name="Petersen C."/>
        </authorList>
    </citation>
    <scope>NUCLEOTIDE SEQUENCE</scope>
    <source>
        <strain evidence="1">IBT 29495</strain>
    </source>
</reference>
<organism evidence="1 2">
    <name type="scientific">Penicillium fimorum</name>
    <dbReference type="NCBI Taxonomy" id="1882269"/>
    <lineage>
        <taxon>Eukaryota</taxon>
        <taxon>Fungi</taxon>
        <taxon>Dikarya</taxon>
        <taxon>Ascomycota</taxon>
        <taxon>Pezizomycotina</taxon>
        <taxon>Eurotiomycetes</taxon>
        <taxon>Eurotiomycetidae</taxon>
        <taxon>Eurotiales</taxon>
        <taxon>Aspergillaceae</taxon>
        <taxon>Penicillium</taxon>
    </lineage>
</organism>
<proteinExistence type="predicted"/>